<dbReference type="EMBL" id="NESQ01000210">
    <property type="protein sequence ID" value="PUU75870.1"/>
    <property type="molecule type" value="Genomic_DNA"/>
</dbReference>
<accession>A0A2T6ZK50</accession>
<dbReference type="Proteomes" id="UP000244722">
    <property type="component" value="Unassembled WGS sequence"/>
</dbReference>
<dbReference type="InterPro" id="IPR003615">
    <property type="entry name" value="HNH_nuc"/>
</dbReference>
<organism evidence="3 4">
    <name type="scientific">Tuber borchii</name>
    <name type="common">White truffle</name>
    <dbReference type="NCBI Taxonomy" id="42251"/>
    <lineage>
        <taxon>Eukaryota</taxon>
        <taxon>Fungi</taxon>
        <taxon>Dikarya</taxon>
        <taxon>Ascomycota</taxon>
        <taxon>Pezizomycotina</taxon>
        <taxon>Pezizomycetes</taxon>
        <taxon>Pezizales</taxon>
        <taxon>Tuberaceae</taxon>
        <taxon>Tuber</taxon>
    </lineage>
</organism>
<keyword evidence="4" id="KW-1185">Reference proteome</keyword>
<proteinExistence type="predicted"/>
<reference evidence="3 4" key="1">
    <citation type="submission" date="2017-04" db="EMBL/GenBank/DDBJ databases">
        <title>Draft genome sequence of Tuber borchii Vittad., a whitish edible truffle.</title>
        <authorList>
            <consortium name="DOE Joint Genome Institute"/>
            <person name="Murat C."/>
            <person name="Kuo A."/>
            <person name="Barry K.W."/>
            <person name="Clum A."/>
            <person name="Dockter R.B."/>
            <person name="Fauchery L."/>
            <person name="Iotti M."/>
            <person name="Kohler A."/>
            <person name="Labutti K."/>
            <person name="Lindquist E.A."/>
            <person name="Lipzen A."/>
            <person name="Ohm R.A."/>
            <person name="Wang M."/>
            <person name="Grigoriev I.V."/>
            <person name="Zambonelli A."/>
            <person name="Martin F.M."/>
        </authorList>
    </citation>
    <scope>NUCLEOTIDE SEQUENCE [LARGE SCALE GENOMIC DNA]</scope>
    <source>
        <strain evidence="3 4">Tbo3840</strain>
    </source>
</reference>
<feature type="domain" description="HNH nuclease" evidence="1">
    <location>
        <begin position="125"/>
        <end position="194"/>
    </location>
</feature>
<dbReference type="AlphaFoldDB" id="A0A2T6ZK50"/>
<evidence type="ECO:0000313" key="4">
    <source>
        <dbReference type="Proteomes" id="UP000244722"/>
    </source>
</evidence>
<name>A0A2T6ZK50_TUBBO</name>
<dbReference type="Pfam" id="PF25324">
    <property type="entry name" value="DUF7881"/>
    <property type="match status" value="1"/>
</dbReference>
<dbReference type="InterPro" id="IPR057203">
    <property type="entry name" value="DUF7881"/>
</dbReference>
<comment type="caution">
    <text evidence="3">The sequence shown here is derived from an EMBL/GenBank/DDBJ whole genome shotgun (WGS) entry which is preliminary data.</text>
</comment>
<protein>
    <submittedName>
        <fullName evidence="3">Uncharacterized protein</fullName>
    </submittedName>
</protein>
<evidence type="ECO:0000259" key="2">
    <source>
        <dbReference type="Pfam" id="PF25324"/>
    </source>
</evidence>
<evidence type="ECO:0000313" key="3">
    <source>
        <dbReference type="EMBL" id="PUU75870.1"/>
    </source>
</evidence>
<evidence type="ECO:0000259" key="1">
    <source>
        <dbReference type="Pfam" id="PF13391"/>
    </source>
</evidence>
<dbReference type="Pfam" id="PF13391">
    <property type="entry name" value="HNH_2"/>
    <property type="match status" value="1"/>
</dbReference>
<gene>
    <name evidence="3" type="ORF">B9Z19DRAFT_1151983</name>
</gene>
<dbReference type="STRING" id="42251.A0A2T6ZK50"/>
<sequence length="207" mass="23563">MSSTDPPVLASSSNRLAYRNTYIYNAEDRETALGGLYATGELTYSNLYSLVRIICVFDSKFHLEDETGTVMRCDQYEITPGKYYIVTTGTLRLTKRLPLFPQKPEEVGIRDPAFRGAVRLRDLRCVITGASPVVDGVAFFESFESAHIFPIKHYGYWEEHKLGDWITIPPASESYGTINSVQNGMLLTRDMHCCLILFRYRSIQMYA</sequence>
<feature type="domain" description="DUF7881" evidence="2">
    <location>
        <begin position="18"/>
        <end position="91"/>
    </location>
</feature>